<reference evidence="1 2" key="1">
    <citation type="submission" date="2017-04" db="EMBL/GenBank/DDBJ databases">
        <authorList>
            <person name="Afonso C.L."/>
            <person name="Miller P.J."/>
            <person name="Scott M.A."/>
            <person name="Spackman E."/>
            <person name="Goraichik I."/>
            <person name="Dimitrov K.M."/>
            <person name="Suarez D.L."/>
            <person name="Swayne D.E."/>
        </authorList>
    </citation>
    <scope>NUCLEOTIDE SEQUENCE [LARGE SCALE GENOMIC DNA]</scope>
    <source>
        <strain evidence="1 2">DSM 43828</strain>
    </source>
</reference>
<proteinExistence type="predicted"/>
<dbReference type="InterPro" id="IPR011042">
    <property type="entry name" value="6-blade_b-propeller_TolB-like"/>
</dbReference>
<gene>
    <name evidence="1" type="ORF">SAMN05661093_10009</name>
</gene>
<accession>A0A1W2FXQ4</accession>
<dbReference type="SUPFAM" id="SSF82171">
    <property type="entry name" value="DPP6 N-terminal domain-like"/>
    <property type="match status" value="1"/>
</dbReference>
<dbReference type="PANTHER" id="PTHR36842">
    <property type="entry name" value="PROTEIN TOLB HOMOLOG"/>
    <property type="match status" value="1"/>
</dbReference>
<sequence length="313" mass="33995">MMGLTSFPLWRQLRPGQRADLCVLDVESGTTTLLLSSTDCLIEAPQFHPDGRHLVVNGNGVLLRVDIGGSRSLSPIPTDGLPPINNDHVLTPDGKWHIVSAVDGHLYRVPWNGGKAEQVTVAKEPERHFRHFLHGISADGRTLTYVGMEMADGVEWGRRAVWTLDLDTGQEELVGDGYSPADGPEFSPDGAALYFNSEFRSTVAGHAQLFRRDLTTGVVDQLTDDDRVNWFPHPSPDGTLLAYLSYPPGTVGHPADLPVELRLLTLPHGTPRSLVALDGGQGTINVNSWAPDSRRFAFVAYPIGAGHASDARS</sequence>
<evidence type="ECO:0008006" key="3">
    <source>
        <dbReference type="Google" id="ProtNLM"/>
    </source>
</evidence>
<evidence type="ECO:0000313" key="2">
    <source>
        <dbReference type="Proteomes" id="UP000192674"/>
    </source>
</evidence>
<organism evidence="1 2">
    <name type="scientific">Kibdelosporangium aridum</name>
    <dbReference type="NCBI Taxonomy" id="2030"/>
    <lineage>
        <taxon>Bacteria</taxon>
        <taxon>Bacillati</taxon>
        <taxon>Actinomycetota</taxon>
        <taxon>Actinomycetes</taxon>
        <taxon>Pseudonocardiales</taxon>
        <taxon>Pseudonocardiaceae</taxon>
        <taxon>Kibdelosporangium</taxon>
    </lineage>
</organism>
<protein>
    <recommendedName>
        <fullName evidence="3">Biopolymer transporter Tol</fullName>
    </recommendedName>
</protein>
<dbReference type="Gene3D" id="2.120.10.30">
    <property type="entry name" value="TolB, C-terminal domain"/>
    <property type="match status" value="1"/>
</dbReference>
<evidence type="ECO:0000313" key="1">
    <source>
        <dbReference type="EMBL" id="SMD26426.1"/>
    </source>
</evidence>
<dbReference type="AlphaFoldDB" id="A0A1W2FXQ4"/>
<keyword evidence="2" id="KW-1185">Reference proteome</keyword>
<dbReference type="Proteomes" id="UP000192674">
    <property type="component" value="Unassembled WGS sequence"/>
</dbReference>
<name>A0A1W2FXQ4_KIBAR</name>
<dbReference type="PANTHER" id="PTHR36842:SF1">
    <property type="entry name" value="PROTEIN TOLB"/>
    <property type="match status" value="1"/>
</dbReference>
<dbReference type="EMBL" id="FWXV01000014">
    <property type="protein sequence ID" value="SMD26426.1"/>
    <property type="molecule type" value="Genomic_DNA"/>
</dbReference>